<accession>A0A1G8LAT3</accession>
<dbReference type="RefSeq" id="WP_090396421.1">
    <property type="nucleotide sequence ID" value="NZ_FNEN01000003.1"/>
</dbReference>
<name>A0A1G8LAT3_9BACI</name>
<reference evidence="1 2" key="1">
    <citation type="submission" date="2016-10" db="EMBL/GenBank/DDBJ databases">
        <authorList>
            <person name="de Groot N.N."/>
        </authorList>
    </citation>
    <scope>NUCLEOTIDE SEQUENCE [LARGE SCALE GENOMIC DNA]</scope>
    <source>
        <strain evidence="1 2">DSM 21771</strain>
    </source>
</reference>
<evidence type="ECO:0000313" key="1">
    <source>
        <dbReference type="EMBL" id="SDI52808.1"/>
    </source>
</evidence>
<dbReference type="Proteomes" id="UP000198853">
    <property type="component" value="Unassembled WGS sequence"/>
</dbReference>
<dbReference type="Pfam" id="PF09563">
    <property type="entry name" value="RE_LlaJI"/>
    <property type="match status" value="1"/>
</dbReference>
<dbReference type="OrthoDB" id="9811025at2"/>
<evidence type="ECO:0000313" key="2">
    <source>
        <dbReference type="Proteomes" id="UP000198853"/>
    </source>
</evidence>
<keyword evidence="1" id="KW-0540">Nuclease</keyword>
<dbReference type="InterPro" id="IPR018579">
    <property type="entry name" value="Restrct_endonuc_II_LlaJI"/>
</dbReference>
<keyword evidence="1" id="KW-0255">Endonuclease</keyword>
<organism evidence="1 2">
    <name type="scientific">Natribacillus halophilus</name>
    <dbReference type="NCBI Taxonomy" id="549003"/>
    <lineage>
        <taxon>Bacteria</taxon>
        <taxon>Bacillati</taxon>
        <taxon>Bacillota</taxon>
        <taxon>Bacilli</taxon>
        <taxon>Bacillales</taxon>
        <taxon>Bacillaceae</taxon>
        <taxon>Natribacillus</taxon>
    </lineage>
</organism>
<dbReference type="AlphaFoldDB" id="A0A1G8LAT3"/>
<keyword evidence="1" id="KW-0378">Hydrolase</keyword>
<proteinExistence type="predicted"/>
<dbReference type="EMBL" id="FNEN01000003">
    <property type="protein sequence ID" value="SDI52808.1"/>
    <property type="molecule type" value="Genomic_DNA"/>
</dbReference>
<sequence length="445" mass="52589">MGPIYIKELLPYTMRELQAKLNVTESDLKRIIANLMEKNIIDRKNMIYVFKYVGLIESFGRVMFVYPKYIGHINENQAVQLIRLFREYSRSEKLEHEEFETLGIQRTSGQSSNLIPLIDFFIQDYLESGLYSNDITIHELNGVNEIDWEKTVNESTAYKVGNQFVHLDYYSIDRMQDTYDLITKMHKIILAECSDYLIKTGLNYFLGYSKIVFDDYNQSIELDEVAITALDNELNNQFNDRNITLLKNMITYISRRNYVSPNDNVSFFGTKHFHKIWEKVCIYIFTNMPQLYKEIDRPIWEDNLGNKLSARSLSPDIITEANIGSDTFFLLLDAKYYNISFNENNFENKNPKLEDITKQYLYDLALEDYYKRMEYNNKINAFLVPNESEEFKLLGKVYINFLKQLPLKDILIVSLPAEIVYKYYIFKRKLSNEIISELFIDGYPS</sequence>
<gene>
    <name evidence="1" type="ORF">SAMN04488123_1032</name>
</gene>
<dbReference type="GO" id="GO:0004519">
    <property type="term" value="F:endonuclease activity"/>
    <property type="evidence" value="ECO:0007669"/>
    <property type="project" value="UniProtKB-KW"/>
</dbReference>
<keyword evidence="2" id="KW-1185">Reference proteome</keyword>
<protein>
    <submittedName>
        <fullName evidence="1">LlaJI restriction endonuclease</fullName>
    </submittedName>
</protein>